<dbReference type="Pfam" id="PF01027">
    <property type="entry name" value="Bax1-I"/>
    <property type="match status" value="1"/>
</dbReference>
<keyword evidence="2 5" id="KW-0812">Transmembrane</keyword>
<feature type="transmembrane region" description="Helical" evidence="5">
    <location>
        <begin position="77"/>
        <end position="97"/>
    </location>
</feature>
<feature type="transmembrane region" description="Helical" evidence="5">
    <location>
        <begin position="162"/>
        <end position="179"/>
    </location>
</feature>
<accession>A0A9X3MWJ2</accession>
<reference evidence="6" key="1">
    <citation type="submission" date="2022-10" db="EMBL/GenBank/DDBJ databases">
        <title>The WGS of Solirubrobacter ginsenosidimutans DSM 21036.</title>
        <authorList>
            <person name="Jiang Z."/>
        </authorList>
    </citation>
    <scope>NUCLEOTIDE SEQUENCE</scope>
    <source>
        <strain evidence="6">DSM 21036</strain>
    </source>
</reference>
<feature type="transmembrane region" description="Helical" evidence="5">
    <location>
        <begin position="136"/>
        <end position="156"/>
    </location>
</feature>
<keyword evidence="4 5" id="KW-0472">Membrane</keyword>
<evidence type="ECO:0000256" key="5">
    <source>
        <dbReference type="SAM" id="Phobius"/>
    </source>
</evidence>
<keyword evidence="7" id="KW-1185">Reference proteome</keyword>
<dbReference type="RefSeq" id="WP_270043238.1">
    <property type="nucleotide sequence ID" value="NZ_JAPDOD010000029.1"/>
</dbReference>
<dbReference type="AlphaFoldDB" id="A0A9X3MWJ2"/>
<dbReference type="InterPro" id="IPR006214">
    <property type="entry name" value="Bax_inhibitor_1-related"/>
</dbReference>
<proteinExistence type="predicted"/>
<evidence type="ECO:0000313" key="7">
    <source>
        <dbReference type="Proteomes" id="UP001149140"/>
    </source>
</evidence>
<evidence type="ECO:0000256" key="4">
    <source>
        <dbReference type="ARBA" id="ARBA00023136"/>
    </source>
</evidence>
<keyword evidence="3 5" id="KW-1133">Transmembrane helix</keyword>
<evidence type="ECO:0000256" key="1">
    <source>
        <dbReference type="ARBA" id="ARBA00004141"/>
    </source>
</evidence>
<gene>
    <name evidence="6" type="ORF">OM076_27205</name>
</gene>
<evidence type="ECO:0000313" key="6">
    <source>
        <dbReference type="EMBL" id="MDA0163990.1"/>
    </source>
</evidence>
<dbReference type="GO" id="GO:0016020">
    <property type="term" value="C:membrane"/>
    <property type="evidence" value="ECO:0007669"/>
    <property type="project" value="UniProtKB-SubCell"/>
</dbReference>
<evidence type="ECO:0000256" key="2">
    <source>
        <dbReference type="ARBA" id="ARBA00022692"/>
    </source>
</evidence>
<feature type="transmembrane region" description="Helical" evidence="5">
    <location>
        <begin position="191"/>
        <end position="212"/>
    </location>
</feature>
<evidence type="ECO:0000256" key="3">
    <source>
        <dbReference type="ARBA" id="ARBA00022989"/>
    </source>
</evidence>
<name>A0A9X3MWJ2_9ACTN</name>
<sequence>MSFMEASSATRARSSAMIMGQVLFLVGAAIGLCALGTVLGRDLSPGTAQVLSFAGLGMLIAQNFIKPLRYGPLGIGWLAALATLIGFGLGPTINAYATVDPSGLTTAVSLTALTVVGMGAAGFAWSKDVSGWARPLSMIVLVAVVISIIGIFVGGLGALSPVISLVILAVSAALILVYFNYMRKHATEDDVVWLATGIFVSIINIFISLLNLTR</sequence>
<comment type="caution">
    <text evidence="6">The sequence shown here is derived from an EMBL/GenBank/DDBJ whole genome shotgun (WGS) entry which is preliminary data.</text>
</comment>
<comment type="subcellular location">
    <subcellularLocation>
        <location evidence="1">Membrane</location>
        <topology evidence="1">Multi-pass membrane protein</topology>
    </subcellularLocation>
</comment>
<dbReference type="EMBL" id="JAPDOD010000029">
    <property type="protein sequence ID" value="MDA0163990.1"/>
    <property type="molecule type" value="Genomic_DNA"/>
</dbReference>
<feature type="transmembrane region" description="Helical" evidence="5">
    <location>
        <begin position="103"/>
        <end position="124"/>
    </location>
</feature>
<organism evidence="6 7">
    <name type="scientific">Solirubrobacter ginsenosidimutans</name>
    <dbReference type="NCBI Taxonomy" id="490573"/>
    <lineage>
        <taxon>Bacteria</taxon>
        <taxon>Bacillati</taxon>
        <taxon>Actinomycetota</taxon>
        <taxon>Thermoleophilia</taxon>
        <taxon>Solirubrobacterales</taxon>
        <taxon>Solirubrobacteraceae</taxon>
        <taxon>Solirubrobacter</taxon>
    </lineage>
</organism>
<dbReference type="Proteomes" id="UP001149140">
    <property type="component" value="Unassembled WGS sequence"/>
</dbReference>
<protein>
    <submittedName>
        <fullName evidence="6">Bax inhibitor-1 family protein</fullName>
    </submittedName>
</protein>